<dbReference type="Gene3D" id="3.30.470.20">
    <property type="entry name" value="ATP-grasp fold, B domain"/>
    <property type="match status" value="2"/>
</dbReference>
<dbReference type="InterPro" id="IPR011127">
    <property type="entry name" value="Dala_Dala_lig_N"/>
</dbReference>
<evidence type="ECO:0000256" key="1">
    <source>
        <dbReference type="ARBA" id="ARBA00010871"/>
    </source>
</evidence>
<dbReference type="PROSITE" id="PS00844">
    <property type="entry name" value="DALA_DALA_LIGASE_2"/>
    <property type="match status" value="1"/>
</dbReference>
<evidence type="ECO:0000256" key="3">
    <source>
        <dbReference type="ARBA" id="ARBA00022741"/>
    </source>
</evidence>
<dbReference type="PANTHER" id="PTHR23132:SF0">
    <property type="entry name" value="D-ALANINE-D-ALANINE LIGASE FAMILY"/>
    <property type="match status" value="1"/>
</dbReference>
<dbReference type="PROSITE" id="PS00843">
    <property type="entry name" value="DALA_DALA_LIGASE_1"/>
    <property type="match status" value="1"/>
</dbReference>
<organism evidence="10">
    <name type="scientific">Sesamum angustifolium</name>
    <dbReference type="NCBI Taxonomy" id="2727405"/>
    <lineage>
        <taxon>Eukaryota</taxon>
        <taxon>Viridiplantae</taxon>
        <taxon>Streptophyta</taxon>
        <taxon>Embryophyta</taxon>
        <taxon>Tracheophyta</taxon>
        <taxon>Spermatophyta</taxon>
        <taxon>Magnoliopsida</taxon>
        <taxon>eudicotyledons</taxon>
        <taxon>Gunneridae</taxon>
        <taxon>Pentapetalae</taxon>
        <taxon>asterids</taxon>
        <taxon>lamiids</taxon>
        <taxon>Lamiales</taxon>
        <taxon>Pedaliaceae</taxon>
        <taxon>Sesamum</taxon>
    </lineage>
</organism>
<dbReference type="AlphaFoldDB" id="A0AAW2N5A0"/>
<sequence>MASSSLSLNSNFLNNYRHSLHQETSFSAPIHCLRNLPSNIFPKRRLNCNARSRGVRVVKASVGAAESEVARDRTVREGGKILRVGIICGGPSPERGISLNSARSVLDHIQGDDLHVSCYYIDCNFKAYAISNAQVYSNTPADFDFKLESLAQGFKSLSDFVEHLATSVDIVFPVIHGRFGEDGGIQELLEKSNIPFVGTPSNECRKAFDKILSVDLKSFIGIGKVTSALQTHDASLELDKLGFITVPSFLVQVTFWGGNWKTLSFPNGLPNIIWNIKQGKVVVKPTRAGSSIGVTVAYGVTDALTKANAIISEGIDDKVLVEIFLEGGREFTTIVLDVGSGLGSQPVALLPTEVELQSQGRVDSSEKDIIFNYRRKYLPTQQVAYHTPPRFPEIVIRNIREGASSLFQQLGLRDFARIDGWFLPPSAETFYLTGNKLGRSEFGTILFTDINLISGMEQTSFLFQQASKNSNLENAKRVSGLHGARSSLLKFVWYQVPILRAKSSQINTSFPKHQDLRKVFVIFGGDTSERQVSLMSGTNVWLNLQAFDDLEVIPCLLAPTNGYQLNTDSDKTKLGESSKIVWTLPYSIVLRHTTEEVLDACIEAIEPARASLTSHLRKQVMDELMEGLKNHDWFRGFDISDDLPKRYSLDQWVKQAKEVGATVFIAVHGGIGEDGTLQSLLEAEGVPYTGPGVMASKTCMDKVATSLSLQHVWYTLCVARDGCSLVDLRCNGDLTVYVKALENCHHDSSGNWHQFDSTTTLYYEFVSFSPFSVTSAYVLFHQSSNEALEKCKEHIELIANTLELEGFSRIDAFVNVDSGEVLIIEVNTVPGMTPSTVLIHQALAEEPPVYPHRFFRTLLDLASERSS</sequence>
<dbReference type="GO" id="GO:0046872">
    <property type="term" value="F:metal ion binding"/>
    <property type="evidence" value="ECO:0007669"/>
    <property type="project" value="InterPro"/>
</dbReference>
<dbReference type="Pfam" id="PF07478">
    <property type="entry name" value="Dala_Dala_lig_C"/>
    <property type="match status" value="2"/>
</dbReference>
<evidence type="ECO:0000259" key="9">
    <source>
        <dbReference type="PROSITE" id="PS50975"/>
    </source>
</evidence>
<comment type="caution">
    <text evidence="10">The sequence shown here is derived from an EMBL/GenBank/DDBJ whole genome shotgun (WGS) entry which is preliminary data.</text>
</comment>
<dbReference type="FunFam" id="3.40.50.20:FF:000028">
    <property type="entry name" value="D-alanine-D-alanine ligase family"/>
    <property type="match status" value="1"/>
</dbReference>
<evidence type="ECO:0000256" key="7">
    <source>
        <dbReference type="ARBA" id="ARBA00023316"/>
    </source>
</evidence>
<dbReference type="Gene3D" id="3.40.50.20">
    <property type="match status" value="2"/>
</dbReference>
<dbReference type="FunFam" id="3.40.50.20:FF:000027">
    <property type="entry name" value="D-alanine-D-alanine ligase family"/>
    <property type="match status" value="1"/>
</dbReference>
<dbReference type="PANTHER" id="PTHR23132">
    <property type="entry name" value="D-ALANINE--D-ALANINE LIGASE"/>
    <property type="match status" value="1"/>
</dbReference>
<dbReference type="EMBL" id="JACGWK010000008">
    <property type="protein sequence ID" value="KAL0338110.1"/>
    <property type="molecule type" value="Genomic_DNA"/>
</dbReference>
<dbReference type="GO" id="GO:0071555">
    <property type="term" value="P:cell wall organization"/>
    <property type="evidence" value="ECO:0007669"/>
    <property type="project" value="UniProtKB-KW"/>
</dbReference>
<dbReference type="GO" id="GO:0008716">
    <property type="term" value="F:D-alanine-D-alanine ligase activity"/>
    <property type="evidence" value="ECO:0007669"/>
    <property type="project" value="InterPro"/>
</dbReference>
<name>A0AAW2N5A0_9LAMI</name>
<keyword evidence="6" id="KW-0573">Peptidoglycan synthesis</keyword>
<evidence type="ECO:0000256" key="6">
    <source>
        <dbReference type="ARBA" id="ARBA00022984"/>
    </source>
</evidence>
<evidence type="ECO:0000313" key="10">
    <source>
        <dbReference type="EMBL" id="KAL0338110.1"/>
    </source>
</evidence>
<keyword evidence="7" id="KW-0961">Cell wall biogenesis/degradation</keyword>
<evidence type="ECO:0000256" key="2">
    <source>
        <dbReference type="ARBA" id="ARBA00022598"/>
    </source>
</evidence>
<accession>A0AAW2N5A0</accession>
<reference evidence="10" key="2">
    <citation type="journal article" date="2024" name="Plant">
        <title>Genomic evolution and insights into agronomic trait innovations of Sesamum species.</title>
        <authorList>
            <person name="Miao H."/>
            <person name="Wang L."/>
            <person name="Qu L."/>
            <person name="Liu H."/>
            <person name="Sun Y."/>
            <person name="Le M."/>
            <person name="Wang Q."/>
            <person name="Wei S."/>
            <person name="Zheng Y."/>
            <person name="Lin W."/>
            <person name="Duan Y."/>
            <person name="Cao H."/>
            <person name="Xiong S."/>
            <person name="Wang X."/>
            <person name="Wei L."/>
            <person name="Li C."/>
            <person name="Ma Q."/>
            <person name="Ju M."/>
            <person name="Zhao R."/>
            <person name="Li G."/>
            <person name="Mu C."/>
            <person name="Tian Q."/>
            <person name="Mei H."/>
            <person name="Zhang T."/>
            <person name="Gao T."/>
            <person name="Zhang H."/>
        </authorList>
    </citation>
    <scope>NUCLEOTIDE SEQUENCE</scope>
    <source>
        <strain evidence="10">G01</strain>
    </source>
</reference>
<feature type="domain" description="ATP-grasp" evidence="9">
    <location>
        <begin position="798"/>
        <end position="863"/>
    </location>
</feature>
<evidence type="ECO:0000256" key="4">
    <source>
        <dbReference type="ARBA" id="ARBA00022840"/>
    </source>
</evidence>
<dbReference type="GO" id="GO:0008360">
    <property type="term" value="P:regulation of cell shape"/>
    <property type="evidence" value="ECO:0007669"/>
    <property type="project" value="UniProtKB-KW"/>
</dbReference>
<reference evidence="10" key="1">
    <citation type="submission" date="2020-06" db="EMBL/GenBank/DDBJ databases">
        <authorList>
            <person name="Li T."/>
            <person name="Hu X."/>
            <person name="Zhang T."/>
            <person name="Song X."/>
            <person name="Zhang H."/>
            <person name="Dai N."/>
            <person name="Sheng W."/>
            <person name="Hou X."/>
            <person name="Wei L."/>
        </authorList>
    </citation>
    <scope>NUCLEOTIDE SEQUENCE</scope>
    <source>
        <strain evidence="10">G01</strain>
        <tissue evidence="10">Leaf</tissue>
    </source>
</reference>
<comment type="similarity">
    <text evidence="1">Belongs to the D-alanine--D-alanine ligase family.</text>
</comment>
<protein>
    <submittedName>
        <fullName evidence="10">D-alanine--D-alanine ligase</fullName>
    </submittedName>
</protein>
<dbReference type="InterPro" id="IPR016185">
    <property type="entry name" value="PreATP-grasp_dom_sf"/>
</dbReference>
<dbReference type="SUPFAM" id="SSF52440">
    <property type="entry name" value="PreATP-grasp domain"/>
    <property type="match status" value="2"/>
</dbReference>
<dbReference type="SUPFAM" id="SSF56059">
    <property type="entry name" value="Glutathione synthetase ATP-binding domain-like"/>
    <property type="match status" value="2"/>
</dbReference>
<dbReference type="InterPro" id="IPR011095">
    <property type="entry name" value="Dala_Dala_lig_C"/>
</dbReference>
<evidence type="ECO:0000256" key="8">
    <source>
        <dbReference type="PROSITE-ProRule" id="PRU00409"/>
    </source>
</evidence>
<dbReference type="Gene3D" id="3.30.1490.20">
    <property type="entry name" value="ATP-grasp fold, A domain"/>
    <property type="match status" value="1"/>
</dbReference>
<keyword evidence="5" id="KW-0133">Cell shape</keyword>
<keyword evidence="3 8" id="KW-0547">Nucleotide-binding</keyword>
<feature type="domain" description="ATP-grasp" evidence="9">
    <location>
        <begin position="247"/>
        <end position="480"/>
    </location>
</feature>
<keyword evidence="2 10" id="KW-0436">Ligase</keyword>
<dbReference type="GO" id="GO:0005524">
    <property type="term" value="F:ATP binding"/>
    <property type="evidence" value="ECO:0007669"/>
    <property type="project" value="UniProtKB-UniRule"/>
</dbReference>
<keyword evidence="4 8" id="KW-0067">ATP-binding</keyword>
<evidence type="ECO:0000256" key="5">
    <source>
        <dbReference type="ARBA" id="ARBA00022960"/>
    </source>
</evidence>
<dbReference type="InterPro" id="IPR000291">
    <property type="entry name" value="D-Ala_lig_Van_CS"/>
</dbReference>
<dbReference type="Pfam" id="PF01820">
    <property type="entry name" value="Dala_Dala_lig_N"/>
    <property type="match status" value="2"/>
</dbReference>
<gene>
    <name evidence="10" type="ORF">Sangu_1333100</name>
</gene>
<dbReference type="GO" id="GO:0009507">
    <property type="term" value="C:chloroplast"/>
    <property type="evidence" value="ECO:0007669"/>
    <property type="project" value="TreeGrafter"/>
</dbReference>
<dbReference type="PROSITE" id="PS50975">
    <property type="entry name" value="ATP_GRASP"/>
    <property type="match status" value="2"/>
</dbReference>
<dbReference type="InterPro" id="IPR013815">
    <property type="entry name" value="ATP_grasp_subdomain_1"/>
</dbReference>
<dbReference type="InterPro" id="IPR011761">
    <property type="entry name" value="ATP-grasp"/>
</dbReference>
<proteinExistence type="inferred from homology"/>